<dbReference type="EMBL" id="JAIWYP010000003">
    <property type="protein sequence ID" value="KAH3849306.1"/>
    <property type="molecule type" value="Genomic_DNA"/>
</dbReference>
<accession>A0A9D4L0B5</accession>
<name>A0A9D4L0B5_DREPO</name>
<dbReference type="AlphaFoldDB" id="A0A9D4L0B5"/>
<reference evidence="1" key="2">
    <citation type="submission" date="2020-11" db="EMBL/GenBank/DDBJ databases">
        <authorList>
            <person name="McCartney M.A."/>
            <person name="Auch B."/>
            <person name="Kono T."/>
            <person name="Mallez S."/>
            <person name="Becker A."/>
            <person name="Gohl D.M."/>
            <person name="Silverstein K.A.T."/>
            <person name="Koren S."/>
            <person name="Bechman K.B."/>
            <person name="Herman A."/>
            <person name="Abrahante J.E."/>
            <person name="Garbe J."/>
        </authorList>
    </citation>
    <scope>NUCLEOTIDE SEQUENCE</scope>
    <source>
        <strain evidence="1">Duluth1</strain>
        <tissue evidence="1">Whole animal</tissue>
    </source>
</reference>
<gene>
    <name evidence="1" type="ORF">DPMN_091705</name>
</gene>
<comment type="caution">
    <text evidence="1">The sequence shown here is derived from an EMBL/GenBank/DDBJ whole genome shotgun (WGS) entry which is preliminary data.</text>
</comment>
<keyword evidence="2" id="KW-1185">Reference proteome</keyword>
<organism evidence="1 2">
    <name type="scientific">Dreissena polymorpha</name>
    <name type="common">Zebra mussel</name>
    <name type="synonym">Mytilus polymorpha</name>
    <dbReference type="NCBI Taxonomy" id="45954"/>
    <lineage>
        <taxon>Eukaryota</taxon>
        <taxon>Metazoa</taxon>
        <taxon>Spiralia</taxon>
        <taxon>Lophotrochozoa</taxon>
        <taxon>Mollusca</taxon>
        <taxon>Bivalvia</taxon>
        <taxon>Autobranchia</taxon>
        <taxon>Heteroconchia</taxon>
        <taxon>Euheterodonta</taxon>
        <taxon>Imparidentia</taxon>
        <taxon>Neoheterodontei</taxon>
        <taxon>Myida</taxon>
        <taxon>Dreissenoidea</taxon>
        <taxon>Dreissenidae</taxon>
        <taxon>Dreissena</taxon>
    </lineage>
</organism>
<reference evidence="1" key="1">
    <citation type="journal article" date="2019" name="bioRxiv">
        <title>The Genome of the Zebra Mussel, Dreissena polymorpha: A Resource for Invasive Species Research.</title>
        <authorList>
            <person name="McCartney M.A."/>
            <person name="Auch B."/>
            <person name="Kono T."/>
            <person name="Mallez S."/>
            <person name="Zhang Y."/>
            <person name="Obille A."/>
            <person name="Becker A."/>
            <person name="Abrahante J.E."/>
            <person name="Garbe J."/>
            <person name="Badalamenti J.P."/>
            <person name="Herman A."/>
            <person name="Mangelson H."/>
            <person name="Liachko I."/>
            <person name="Sullivan S."/>
            <person name="Sone E.D."/>
            <person name="Koren S."/>
            <person name="Silverstein K.A.T."/>
            <person name="Beckman K.B."/>
            <person name="Gohl D.M."/>
        </authorList>
    </citation>
    <scope>NUCLEOTIDE SEQUENCE</scope>
    <source>
        <strain evidence="1">Duluth1</strain>
        <tissue evidence="1">Whole animal</tissue>
    </source>
</reference>
<evidence type="ECO:0000313" key="2">
    <source>
        <dbReference type="Proteomes" id="UP000828390"/>
    </source>
</evidence>
<sequence>MIGYLRRVSRAFNNLRQTRRELGNDATCSFRNVPFRWLGVAWFAGIYRLEYWKVGLGMRMAFRGVRKVHWNFEIVHTALGGGLTRSVSRYTM</sequence>
<protein>
    <submittedName>
        <fullName evidence="1">Uncharacterized protein</fullName>
    </submittedName>
</protein>
<proteinExistence type="predicted"/>
<dbReference type="Proteomes" id="UP000828390">
    <property type="component" value="Unassembled WGS sequence"/>
</dbReference>
<evidence type="ECO:0000313" key="1">
    <source>
        <dbReference type="EMBL" id="KAH3849306.1"/>
    </source>
</evidence>